<dbReference type="CDD" id="cd00033">
    <property type="entry name" value="CCP"/>
    <property type="match status" value="2"/>
</dbReference>
<keyword evidence="8" id="KW-0768">Sushi</keyword>
<dbReference type="FunFam" id="2.120.10.30:FF:000241">
    <property type="entry name" value="Low-density lipoprotein receptor-related protein 6"/>
    <property type="match status" value="2"/>
</dbReference>
<feature type="domain" description="Sushi" evidence="10">
    <location>
        <begin position="348"/>
        <end position="405"/>
    </location>
</feature>
<evidence type="ECO:0000313" key="12">
    <source>
        <dbReference type="Proteomes" id="UP001159428"/>
    </source>
</evidence>
<evidence type="ECO:0000256" key="5">
    <source>
        <dbReference type="ARBA" id="ARBA00022737"/>
    </source>
</evidence>
<evidence type="ECO:0000256" key="4">
    <source>
        <dbReference type="ARBA" id="ARBA00022729"/>
    </source>
</evidence>
<keyword evidence="12" id="KW-1185">Reference proteome</keyword>
<dbReference type="EMBL" id="CALNXJ010000057">
    <property type="protein sequence ID" value="CAH3155256.1"/>
    <property type="molecule type" value="Genomic_DNA"/>
</dbReference>
<feature type="disulfide bond" evidence="8">
    <location>
        <begin position="376"/>
        <end position="403"/>
    </location>
</feature>
<feature type="repeat" description="LDL-receptor class B" evidence="9">
    <location>
        <begin position="85"/>
        <end position="127"/>
    </location>
</feature>
<keyword evidence="5" id="KW-0677">Repeat</keyword>
<keyword evidence="6 8" id="KW-1015">Disulfide bond</keyword>
<feature type="repeat" description="LDL-receptor class B" evidence="9">
    <location>
        <begin position="856"/>
        <end position="899"/>
    </location>
</feature>
<dbReference type="InterPro" id="IPR000436">
    <property type="entry name" value="Sushi_SCR_CCP_dom"/>
</dbReference>
<feature type="repeat" description="LDL-receptor class B" evidence="9">
    <location>
        <begin position="1085"/>
        <end position="1127"/>
    </location>
</feature>
<feature type="repeat" description="LDL-receptor class B" evidence="9">
    <location>
        <begin position="803"/>
        <end position="845"/>
    </location>
</feature>
<evidence type="ECO:0000256" key="1">
    <source>
        <dbReference type="ARBA" id="ARBA00004251"/>
    </source>
</evidence>
<feature type="repeat" description="LDL-receptor class B" evidence="9">
    <location>
        <begin position="1128"/>
        <end position="1170"/>
    </location>
</feature>
<dbReference type="InterPro" id="IPR050778">
    <property type="entry name" value="Cueball_EGF_LRP_Nidogen"/>
</dbReference>
<dbReference type="InterPro" id="IPR035976">
    <property type="entry name" value="Sushi/SCR/CCP_sf"/>
</dbReference>
<feature type="repeat" description="LDL-receptor class B" evidence="9">
    <location>
        <begin position="900"/>
        <end position="943"/>
    </location>
</feature>
<keyword evidence="4" id="KW-0732">Signal</keyword>
<dbReference type="FunFam" id="2.120.10.30:FF:000132">
    <property type="entry name" value="Uncharacterized protein"/>
    <property type="match status" value="1"/>
</dbReference>
<dbReference type="SMART" id="SM00032">
    <property type="entry name" value="CCP"/>
    <property type="match status" value="2"/>
</dbReference>
<dbReference type="Gene3D" id="2.120.10.30">
    <property type="entry name" value="TolB, C-terminal domain"/>
    <property type="match status" value="4"/>
</dbReference>
<keyword evidence="2" id="KW-0472">Membrane</keyword>
<evidence type="ECO:0000256" key="3">
    <source>
        <dbReference type="ARBA" id="ARBA00022536"/>
    </source>
</evidence>
<dbReference type="SUPFAM" id="SSF57535">
    <property type="entry name" value="Complement control module/SCR domain"/>
    <property type="match status" value="2"/>
</dbReference>
<organism evidence="11 12">
    <name type="scientific">Pocillopora meandrina</name>
    <dbReference type="NCBI Taxonomy" id="46732"/>
    <lineage>
        <taxon>Eukaryota</taxon>
        <taxon>Metazoa</taxon>
        <taxon>Cnidaria</taxon>
        <taxon>Anthozoa</taxon>
        <taxon>Hexacorallia</taxon>
        <taxon>Scleractinia</taxon>
        <taxon>Astrocoeniina</taxon>
        <taxon>Pocilloporidae</taxon>
        <taxon>Pocillopora</taxon>
    </lineage>
</organism>
<feature type="repeat" description="LDL-receptor class B" evidence="9">
    <location>
        <begin position="760"/>
        <end position="802"/>
    </location>
</feature>
<feature type="repeat" description="LDL-receptor class B" evidence="9">
    <location>
        <begin position="215"/>
        <end position="259"/>
    </location>
</feature>
<dbReference type="FunFam" id="2.120.10.30:FF:000008">
    <property type="entry name" value="Low-density lipoprotein receptor-related protein 4"/>
    <property type="match status" value="1"/>
</dbReference>
<dbReference type="CDD" id="cd00054">
    <property type="entry name" value="EGF_CA"/>
    <property type="match status" value="1"/>
</dbReference>
<evidence type="ECO:0000256" key="2">
    <source>
        <dbReference type="ARBA" id="ARBA00022475"/>
    </source>
</evidence>
<gene>
    <name evidence="11" type="ORF">PMEA_00027916</name>
</gene>
<dbReference type="Gene3D" id="2.10.25.10">
    <property type="entry name" value="Laminin"/>
    <property type="match status" value="2"/>
</dbReference>
<feature type="repeat" description="LDL-receptor class B" evidence="9">
    <location>
        <begin position="493"/>
        <end position="535"/>
    </location>
</feature>
<dbReference type="Gene3D" id="2.10.70.10">
    <property type="entry name" value="Complement Module, domain 1"/>
    <property type="match status" value="2"/>
</dbReference>
<dbReference type="InterPro" id="IPR000742">
    <property type="entry name" value="EGF"/>
</dbReference>
<evidence type="ECO:0000256" key="9">
    <source>
        <dbReference type="PROSITE-ProRule" id="PRU00461"/>
    </source>
</evidence>
<dbReference type="SMART" id="SM00135">
    <property type="entry name" value="LY"/>
    <property type="match status" value="19"/>
</dbReference>
<feature type="repeat" description="LDL-receptor class B" evidence="9">
    <location>
        <begin position="128"/>
        <end position="170"/>
    </location>
</feature>
<reference evidence="11 12" key="1">
    <citation type="submission" date="2022-05" db="EMBL/GenBank/DDBJ databases">
        <authorList>
            <consortium name="Genoscope - CEA"/>
            <person name="William W."/>
        </authorList>
    </citation>
    <scope>NUCLEOTIDE SEQUENCE [LARGE SCALE GENOMIC DNA]</scope>
</reference>
<keyword evidence="2" id="KW-1003">Cell membrane</keyword>
<dbReference type="Pfam" id="PF00084">
    <property type="entry name" value="Sushi"/>
    <property type="match status" value="2"/>
</dbReference>
<feature type="disulfide bond" evidence="8">
    <location>
        <begin position="1376"/>
        <end position="1403"/>
    </location>
</feature>
<comment type="caution">
    <text evidence="11">The sequence shown here is derived from an EMBL/GenBank/DDBJ whole genome shotgun (WGS) entry which is preliminary data.</text>
</comment>
<feature type="repeat" description="LDL-receptor class B" evidence="9">
    <location>
        <begin position="1171"/>
        <end position="1214"/>
    </location>
</feature>
<dbReference type="SMART" id="SM00181">
    <property type="entry name" value="EGF"/>
    <property type="match status" value="5"/>
</dbReference>
<feature type="repeat" description="LDL-receptor class B" evidence="9">
    <location>
        <begin position="1215"/>
        <end position="1259"/>
    </location>
</feature>
<dbReference type="Pfam" id="PF14670">
    <property type="entry name" value="FXa_inhibition"/>
    <property type="match status" value="4"/>
</dbReference>
<dbReference type="PROSITE" id="PS50923">
    <property type="entry name" value="SUSHI"/>
    <property type="match status" value="2"/>
</dbReference>
<protein>
    <recommendedName>
        <fullName evidence="10">Sushi domain-containing protein</fullName>
    </recommendedName>
</protein>
<feature type="repeat" description="LDL-receptor class B" evidence="9">
    <location>
        <begin position="580"/>
        <end position="622"/>
    </location>
</feature>
<sequence>MCSDLCLLKPGGYQCTCPSGIVLKEDGKNCDFGETSDELFLLFAEANHGEIYKVPLAVASTPCYLLQININISRPVAVDYDPVEGKIYWTDVTLKLLARAFPNGSSVEIIAHTDVVTPDGLAVDYIGRILYWTDTGTSKLEVARLDGSFRKSLITTGIENPRAIILDIPERQMYWSDWGSSPKIEKANMDGSARTVIVSSGLVWVNALALDSQNKLLYWCDAKLDKIERANLQGNNRELLLDLSSYNHHPFGLSLSGDTLYWSDWNSQSIHKYNLTSSQSDVLVYGMGRPMEVHVYDQTKTITGSTSCSQLNGGCSHLCLPNPSGHQCFCPEGVQLKPGNAFICEGEKRCQQLYAPPHGSLEPCSNLPGQTCEFSCNKGYILMGSRKRTCNSDGTWTGTPTQCKATFCTPPCLLVSNTTDIVAVDHEKAKVTSMIPGLTRAVAIGVHFSLGFIFWSDVTERNIKRFRIDEANTTTIITNIGVCDGLAVQWRTSQLYWTDTTYNRISVSDLDGNNQLTLISSALEEPRAIALDPDNDAMIWTDWGSAPKIEKASLSGQQRVAIVTKEVYWPNGIDLDRGGKRVFWVDAGYDRVESVDYSGNNRSLLFQMRSLHPFGVALIPPFLFFTDWVTDRELHMLDATTGDLLKSFSINGGRPMGIVAYDSGRQPAAPGPCSVSNGGCSHFCVPKASNHECVCPTGLAVKQDGKTCEEKVKRFILFADADDKSTNIISLDVSYFVAQTLFNHIGNQRPVALDYDPVEDRVYWSDVAQGLIVGAFTNATSLKILFRCNILSPEGLVIDHVARNIYWTDTGTNRIEVARLDGSGRKELINTGLDEPRAIILDERNGQVTIFFKTEIMMYWTDWGANPKVEKAEMDGSGRRSIVMANLAWPNGLTLDQATNRLFWADAKLDTIEMSDLDGGNRQTVLPSTAGIHPYGLTIYQDIIYWTDWNSQSVTSYNATSGQMNVVITDLQKPMDIHVFDPSLILSGSHPCSQNNGMCSDLCLLKPGGYQCTCPTGIVLKEDGKNCDFALFQKTSDELFLLFAEANHGEIYKVPLAVANTPCYLLQININISRPVAVDYDPVEGKIYWTDVTLKLLARAFPNGSSVEIIAHTDVVTPDGLAVDYIGRILYWTDTGTSKLEVARLDGSFRKSLITTGIENPRAIILDIHERQMYWSDWGSSPKIEQANMDGSARTVIVSSGLVWVNALALDSQNKLLYWCDAKLDKIERANLQGNNRELLLDLSSYNHHPFGLSLSGDTLYWSDWNSQSIHKYNLTSSQSDVLVYGMGRPMEVHVYDQAKTITGSTSCSQLNGGCSHLCLPNPSGHQCFCPEGVQLKPGNASICEGERRCQQLYAPPHGSLEPCSNLPGQTCEFSCNKGYILTGSTTRTCNSNGTWTGTPAQCNGNLPELLFSSSIMILGEGLWEWVLCGGCILKGTRHISPCHQLQFLYFKCSILITAFRFLVILSLIL</sequence>
<evidence type="ECO:0000259" key="10">
    <source>
        <dbReference type="PROSITE" id="PS50923"/>
    </source>
</evidence>
<keyword evidence="7" id="KW-0325">Glycoprotein</keyword>
<proteinExistence type="predicted"/>
<evidence type="ECO:0000313" key="11">
    <source>
        <dbReference type="EMBL" id="CAH3155256.1"/>
    </source>
</evidence>
<dbReference type="GO" id="GO:0005886">
    <property type="term" value="C:plasma membrane"/>
    <property type="evidence" value="ECO:0007669"/>
    <property type="project" value="UniProtKB-SubCell"/>
</dbReference>
<evidence type="ECO:0000256" key="8">
    <source>
        <dbReference type="PROSITE-ProRule" id="PRU00302"/>
    </source>
</evidence>
<dbReference type="InterPro" id="IPR000033">
    <property type="entry name" value="LDLR_classB_rpt"/>
</dbReference>
<comment type="subcellular location">
    <subcellularLocation>
        <location evidence="1">Cell membrane</location>
        <topology evidence="1">Single-pass type I membrane protein</topology>
    </subcellularLocation>
</comment>
<evidence type="ECO:0000256" key="6">
    <source>
        <dbReference type="ARBA" id="ARBA00023157"/>
    </source>
</evidence>
<dbReference type="PANTHER" id="PTHR46513">
    <property type="entry name" value="VITELLOGENIN RECEPTOR-LIKE PROTEIN-RELATED-RELATED"/>
    <property type="match status" value="1"/>
</dbReference>
<feature type="domain" description="Sushi" evidence="10">
    <location>
        <begin position="1348"/>
        <end position="1405"/>
    </location>
</feature>
<dbReference type="Pfam" id="PF00058">
    <property type="entry name" value="Ldl_recept_b"/>
    <property type="match status" value="12"/>
</dbReference>
<dbReference type="SUPFAM" id="SSF57196">
    <property type="entry name" value="EGF/Laminin"/>
    <property type="match status" value="5"/>
</dbReference>
<accession>A0AAU9XR72</accession>
<dbReference type="Proteomes" id="UP001159428">
    <property type="component" value="Unassembled WGS sequence"/>
</dbReference>
<feature type="repeat" description="LDL-receptor class B" evidence="9">
    <location>
        <begin position="171"/>
        <end position="214"/>
    </location>
</feature>
<name>A0AAU9XR72_9CNID</name>
<dbReference type="InterPro" id="IPR011042">
    <property type="entry name" value="6-blade_b-propeller_TolB-like"/>
</dbReference>
<dbReference type="SUPFAM" id="SSF63825">
    <property type="entry name" value="YWTD domain"/>
    <property type="match status" value="4"/>
</dbReference>
<dbReference type="PROSITE" id="PS51120">
    <property type="entry name" value="LDLRB"/>
    <property type="match status" value="15"/>
</dbReference>
<comment type="caution">
    <text evidence="8">Lacks conserved residue(s) required for the propagation of feature annotation.</text>
</comment>
<keyword evidence="3" id="KW-0245">EGF-like domain</keyword>
<evidence type="ECO:0000256" key="7">
    <source>
        <dbReference type="ARBA" id="ARBA00023180"/>
    </source>
</evidence>
<feature type="repeat" description="LDL-receptor class B" evidence="9">
    <location>
        <begin position="536"/>
        <end position="579"/>
    </location>
</feature>